<feature type="domain" description="GH15-like" evidence="5">
    <location>
        <begin position="309"/>
        <end position="687"/>
    </location>
</feature>
<proteinExistence type="inferred from homology"/>
<evidence type="ECO:0000259" key="5">
    <source>
        <dbReference type="Pfam" id="PF00723"/>
    </source>
</evidence>
<keyword evidence="8" id="KW-1185">Reference proteome</keyword>
<evidence type="ECO:0000256" key="3">
    <source>
        <dbReference type="ARBA" id="ARBA00023295"/>
    </source>
</evidence>
<reference evidence="7 8" key="1">
    <citation type="submission" date="2021-03" db="EMBL/GenBank/DDBJ databases">
        <title>Genomic and phenotypic characterization of Chloracidobacterium isolates provides evidence for multiple species.</title>
        <authorList>
            <person name="Saini M.K."/>
            <person name="Costas A.M.G."/>
            <person name="Tank M."/>
            <person name="Bryant D.A."/>
        </authorList>
    </citation>
    <scope>NUCLEOTIDE SEQUENCE [LARGE SCALE GENOMIC DNA]</scope>
    <source>
        <strain evidence="7 8">N</strain>
    </source>
</reference>
<dbReference type="CDD" id="cd07430">
    <property type="entry name" value="GH15_N"/>
    <property type="match status" value="1"/>
</dbReference>
<dbReference type="InterPro" id="IPR046966">
    <property type="entry name" value="Glucoamylase_active_site"/>
</dbReference>
<accession>A0ABX8B276</accession>
<keyword evidence="3" id="KW-0326">Glycosidase</keyword>
<dbReference type="Proteomes" id="UP000677668">
    <property type="component" value="Chromosome 2"/>
</dbReference>
<dbReference type="InterPro" id="IPR012341">
    <property type="entry name" value="6hp_glycosidase-like_sf"/>
</dbReference>
<evidence type="ECO:0000256" key="2">
    <source>
        <dbReference type="ARBA" id="ARBA00022801"/>
    </source>
</evidence>
<dbReference type="PROSITE" id="PS00820">
    <property type="entry name" value="GLUCOAMYLASE"/>
    <property type="match status" value="1"/>
</dbReference>
<dbReference type="InterPro" id="IPR008928">
    <property type="entry name" value="6-hairpin_glycosidase_sf"/>
</dbReference>
<gene>
    <name evidence="7" type="ORF">J8C05_13895</name>
</gene>
<name>A0ABX8B276_9BACT</name>
<feature type="domain" description="Glucodextranase N-terminal" evidence="6">
    <location>
        <begin position="32"/>
        <end position="291"/>
    </location>
</feature>
<keyword evidence="4" id="KW-0732">Signal</keyword>
<dbReference type="SUPFAM" id="SSF74650">
    <property type="entry name" value="Galactose mutarotase-like"/>
    <property type="match status" value="1"/>
</dbReference>
<dbReference type="RefSeq" id="WP_211423353.1">
    <property type="nucleotide sequence ID" value="NZ_CP072643.1"/>
</dbReference>
<dbReference type="InterPro" id="IPR011013">
    <property type="entry name" value="Gal_mutarotase_sf_dom"/>
</dbReference>
<keyword evidence="2" id="KW-0378">Hydrolase</keyword>
<dbReference type="InterPro" id="IPR014718">
    <property type="entry name" value="GH-type_carb-bd"/>
</dbReference>
<organism evidence="7 8">
    <name type="scientific">Chloracidobacterium sp. N</name>
    <dbReference type="NCBI Taxonomy" id="2821540"/>
    <lineage>
        <taxon>Bacteria</taxon>
        <taxon>Pseudomonadati</taxon>
        <taxon>Acidobacteriota</taxon>
        <taxon>Terriglobia</taxon>
        <taxon>Terriglobales</taxon>
        <taxon>Acidobacteriaceae</taxon>
        <taxon>Chloracidobacterium</taxon>
        <taxon>Chloracidobacterium aggregatum</taxon>
    </lineage>
</organism>
<feature type="chain" id="PRO_5046877752" evidence="4">
    <location>
        <begin position="21"/>
        <end position="714"/>
    </location>
</feature>
<evidence type="ECO:0000256" key="4">
    <source>
        <dbReference type="SAM" id="SignalP"/>
    </source>
</evidence>
<evidence type="ECO:0000256" key="1">
    <source>
        <dbReference type="ARBA" id="ARBA00006188"/>
    </source>
</evidence>
<evidence type="ECO:0000259" key="6">
    <source>
        <dbReference type="Pfam" id="PF09137"/>
    </source>
</evidence>
<dbReference type="Gene3D" id="2.70.98.10">
    <property type="match status" value="1"/>
</dbReference>
<dbReference type="SUPFAM" id="SSF48208">
    <property type="entry name" value="Six-hairpin glycosidases"/>
    <property type="match status" value="1"/>
</dbReference>
<dbReference type="EMBL" id="CP072643">
    <property type="protein sequence ID" value="QUV95113.1"/>
    <property type="molecule type" value="Genomic_DNA"/>
</dbReference>
<dbReference type="InterPro" id="IPR015220">
    <property type="entry name" value="Glucodextranase_N"/>
</dbReference>
<feature type="signal peptide" evidence="4">
    <location>
        <begin position="1"/>
        <end position="20"/>
    </location>
</feature>
<dbReference type="PANTHER" id="PTHR31616:SF0">
    <property type="entry name" value="GLUCAN 1,4-ALPHA-GLUCOSIDASE"/>
    <property type="match status" value="1"/>
</dbReference>
<dbReference type="Gene3D" id="1.50.10.10">
    <property type="match status" value="1"/>
</dbReference>
<dbReference type="PANTHER" id="PTHR31616">
    <property type="entry name" value="TREHALASE"/>
    <property type="match status" value="1"/>
</dbReference>
<dbReference type="InterPro" id="IPR011613">
    <property type="entry name" value="GH15-like"/>
</dbReference>
<dbReference type="Pfam" id="PF00723">
    <property type="entry name" value="Glyco_hydro_15"/>
    <property type="match status" value="1"/>
</dbReference>
<evidence type="ECO:0000313" key="8">
    <source>
        <dbReference type="Proteomes" id="UP000677668"/>
    </source>
</evidence>
<comment type="similarity">
    <text evidence="1">Belongs to the glycosyl hydrolase 15 family.</text>
</comment>
<dbReference type="Pfam" id="PF09137">
    <property type="entry name" value="Glucodextran_N"/>
    <property type="match status" value="1"/>
</dbReference>
<evidence type="ECO:0000313" key="7">
    <source>
        <dbReference type="EMBL" id="QUV95113.1"/>
    </source>
</evidence>
<sequence>MMKLVSIVLAVALVCPGLFSVPPLSGEASGEAPGRPGVRSTWTSGGKLGVGTAVSRRSRVWFTLGATGLTEVYYPTVDMPNLRALDFVIVGNGYVGCASRDALERETRRTRDDALSFAQTMSDGKRWRITQRYACDPNRDALLIEVEVTALDGGNYEVFALLDPAVANSGLGDTGEHRGRTLVASDRDATTNQTIAMAFAAQPAFEVVSSGFAGVSDGWTDLAADGRLDGREQRAVDGNVVQIGQLSAPRTTLALAFADRPETAASVAAAALAEGFAAIAGRYEAEWQAFTARLPRVASEYRAQFAVAAMTLLAHEDKTYPGAGVASLSIPWGEAADADRPTSGGYHLVWSRDLYHVATAWLALGDRAAAGRALDYLFKVQQNADGSFPQNSWLDGRPYWPSVQLDEVAYPIILAWQLERFDRETYTQHVRPAAEYILRHGPYTPQERWEEEEGYSPSTIAAEIAGLICAADIARRLGRAEDAERYERTADRWAEGVQQWCYTTTGPWDEGEAERGYYLRINNNRDPNDGFKLDINNGGGQHDERAIVDAGFLELVRLGIVPPDDPKIVRSLRMVDRVIRVETPMGPGWRRYNYDGYGERADGSGWQDKGIGRIWPLLTGERGEYVIASGGDANPYAKTMLAFAGPTGMIPEQVWDQAYPPDARYRIGQGTGSATPLAWSMAQFVRLVMCIEARRVIEQPAVVFQRYAGKQRPR</sequence>
<protein>
    <submittedName>
        <fullName evidence="7">Glucoamylase</fullName>
    </submittedName>
</protein>